<sequence length="168" mass="18537">VERNPLSASLLILWLHLGHASSLWSVEHGPASLHVQEGESTNFTCSFPSSSSYAFHWFRWGSAQSPEKLFAVTLNGDGKEEDGRYSVNFQKAENSISLTISALQLEDSAKYFCALYGDTVLEIIGEAEQKPQSSGGEIPRVAGPKLKHTPVDPRQEVVVLWLLHLWSG</sequence>
<dbReference type="Ensembl" id="ENSCWAT00000005770.1">
    <property type="protein sequence ID" value="ENSCWAP00000005338.1"/>
    <property type="gene ID" value="ENSCWAG00000004116.1"/>
</dbReference>
<dbReference type="PANTHER" id="PTHR19343:SF17">
    <property type="entry name" value="IG-LIKE DOMAIN-CONTAINING PROTEIN"/>
    <property type="match status" value="1"/>
</dbReference>
<evidence type="ECO:0000313" key="11">
    <source>
        <dbReference type="Proteomes" id="UP000694540"/>
    </source>
</evidence>
<keyword evidence="11" id="KW-1185">Reference proteome</keyword>
<keyword evidence="6" id="KW-1279">T cell receptor</keyword>
<keyword evidence="2" id="KW-0391">Immunity</keyword>
<dbReference type="PANTHER" id="PTHR19343">
    <property type="entry name" value="T CELL RECEPTOR ALPHA VARIABLE 1-2"/>
    <property type="match status" value="1"/>
</dbReference>
<feature type="region of interest" description="Disordered" evidence="7">
    <location>
        <begin position="128"/>
        <end position="147"/>
    </location>
</feature>
<organism evidence="10 11">
    <name type="scientific">Catagonus wagneri</name>
    <name type="common">Chacoan peccary</name>
    <dbReference type="NCBI Taxonomy" id="51154"/>
    <lineage>
        <taxon>Eukaryota</taxon>
        <taxon>Metazoa</taxon>
        <taxon>Chordata</taxon>
        <taxon>Craniata</taxon>
        <taxon>Vertebrata</taxon>
        <taxon>Euteleostomi</taxon>
        <taxon>Mammalia</taxon>
        <taxon>Eutheria</taxon>
        <taxon>Laurasiatheria</taxon>
        <taxon>Artiodactyla</taxon>
        <taxon>Suina</taxon>
        <taxon>Tayassuidae</taxon>
        <taxon>Catagonus</taxon>
    </lineage>
</organism>
<feature type="domain" description="Ig-like" evidence="9">
    <location>
        <begin position="5"/>
        <end position="113"/>
    </location>
</feature>
<evidence type="ECO:0000256" key="8">
    <source>
        <dbReference type="SAM" id="SignalP"/>
    </source>
</evidence>
<name>A0A8C3VVU2_9CETA</name>
<evidence type="ECO:0000256" key="3">
    <source>
        <dbReference type="ARBA" id="ARBA00023130"/>
    </source>
</evidence>
<feature type="signal peptide" evidence="8">
    <location>
        <begin position="1"/>
        <end position="20"/>
    </location>
</feature>
<dbReference type="PROSITE" id="PS50835">
    <property type="entry name" value="IG_LIKE"/>
    <property type="match status" value="1"/>
</dbReference>
<dbReference type="InterPro" id="IPR013106">
    <property type="entry name" value="Ig_V-set"/>
</dbReference>
<dbReference type="InterPro" id="IPR007110">
    <property type="entry name" value="Ig-like_dom"/>
</dbReference>
<dbReference type="SUPFAM" id="SSF48726">
    <property type="entry name" value="Immunoglobulin"/>
    <property type="match status" value="1"/>
</dbReference>
<evidence type="ECO:0000256" key="2">
    <source>
        <dbReference type="ARBA" id="ARBA00022859"/>
    </source>
</evidence>
<protein>
    <recommendedName>
        <fullName evidence="9">Ig-like domain-containing protein</fullName>
    </recommendedName>
</protein>
<dbReference type="InterPro" id="IPR051006">
    <property type="entry name" value="TCR_variable_domain"/>
</dbReference>
<evidence type="ECO:0000259" key="9">
    <source>
        <dbReference type="PROSITE" id="PS50835"/>
    </source>
</evidence>
<dbReference type="SMART" id="SM00409">
    <property type="entry name" value="IG"/>
    <property type="match status" value="1"/>
</dbReference>
<evidence type="ECO:0000256" key="1">
    <source>
        <dbReference type="ARBA" id="ARBA00022729"/>
    </source>
</evidence>
<dbReference type="SMART" id="SM00406">
    <property type="entry name" value="IGv"/>
    <property type="match status" value="1"/>
</dbReference>
<evidence type="ECO:0000313" key="10">
    <source>
        <dbReference type="Ensembl" id="ENSCWAP00000005338.1"/>
    </source>
</evidence>
<evidence type="ECO:0000256" key="5">
    <source>
        <dbReference type="ARBA" id="ARBA00023319"/>
    </source>
</evidence>
<accession>A0A8C3VVU2</accession>
<evidence type="ECO:0000256" key="4">
    <source>
        <dbReference type="ARBA" id="ARBA00023170"/>
    </source>
</evidence>
<keyword evidence="4" id="KW-0675">Receptor</keyword>
<dbReference type="GeneTree" id="ENSGT00940000163717"/>
<dbReference type="InterPro" id="IPR036179">
    <property type="entry name" value="Ig-like_dom_sf"/>
</dbReference>
<dbReference type="InterPro" id="IPR013783">
    <property type="entry name" value="Ig-like_fold"/>
</dbReference>
<dbReference type="AlphaFoldDB" id="A0A8C3VVU2"/>
<reference evidence="10" key="1">
    <citation type="submission" date="2025-08" db="UniProtKB">
        <authorList>
            <consortium name="Ensembl"/>
        </authorList>
    </citation>
    <scope>IDENTIFICATION</scope>
</reference>
<evidence type="ECO:0000256" key="7">
    <source>
        <dbReference type="SAM" id="MobiDB-lite"/>
    </source>
</evidence>
<dbReference type="Gene3D" id="2.60.40.10">
    <property type="entry name" value="Immunoglobulins"/>
    <property type="match status" value="1"/>
</dbReference>
<reference evidence="10" key="2">
    <citation type="submission" date="2025-09" db="UniProtKB">
        <authorList>
            <consortium name="Ensembl"/>
        </authorList>
    </citation>
    <scope>IDENTIFICATION</scope>
</reference>
<dbReference type="Proteomes" id="UP000694540">
    <property type="component" value="Unplaced"/>
</dbReference>
<dbReference type="GO" id="GO:0002250">
    <property type="term" value="P:adaptive immune response"/>
    <property type="evidence" value="ECO:0007669"/>
    <property type="project" value="UniProtKB-KW"/>
</dbReference>
<evidence type="ECO:0000256" key="6">
    <source>
        <dbReference type="ARBA" id="ARBA00043266"/>
    </source>
</evidence>
<keyword evidence="3" id="KW-1064">Adaptive immunity</keyword>
<dbReference type="InterPro" id="IPR003599">
    <property type="entry name" value="Ig_sub"/>
</dbReference>
<proteinExistence type="predicted"/>
<keyword evidence="5" id="KW-0393">Immunoglobulin domain</keyword>
<dbReference type="Pfam" id="PF07686">
    <property type="entry name" value="V-set"/>
    <property type="match status" value="1"/>
</dbReference>
<dbReference type="GO" id="GO:0042101">
    <property type="term" value="C:T cell receptor complex"/>
    <property type="evidence" value="ECO:0007669"/>
    <property type="project" value="UniProtKB-KW"/>
</dbReference>
<dbReference type="GO" id="GO:0042605">
    <property type="term" value="F:peptide antigen binding"/>
    <property type="evidence" value="ECO:0007669"/>
    <property type="project" value="TreeGrafter"/>
</dbReference>
<keyword evidence="1 8" id="KW-0732">Signal</keyword>
<feature type="chain" id="PRO_5034236072" description="Ig-like domain-containing protein" evidence="8">
    <location>
        <begin position="21"/>
        <end position="168"/>
    </location>
</feature>